<evidence type="ECO:0000313" key="2">
    <source>
        <dbReference type="Proteomes" id="UP001060085"/>
    </source>
</evidence>
<reference evidence="2" key="1">
    <citation type="journal article" date="2023" name="Nat. Plants">
        <title>Single-cell RNA sequencing provides a high-resolution roadmap for understanding the multicellular compartmentation of specialized metabolism.</title>
        <authorList>
            <person name="Sun S."/>
            <person name="Shen X."/>
            <person name="Li Y."/>
            <person name="Li Y."/>
            <person name="Wang S."/>
            <person name="Li R."/>
            <person name="Zhang H."/>
            <person name="Shen G."/>
            <person name="Guo B."/>
            <person name="Wei J."/>
            <person name="Xu J."/>
            <person name="St-Pierre B."/>
            <person name="Chen S."/>
            <person name="Sun C."/>
        </authorList>
    </citation>
    <scope>NUCLEOTIDE SEQUENCE [LARGE SCALE GENOMIC DNA]</scope>
</reference>
<accession>A0ACC0A5X8</accession>
<gene>
    <name evidence="1" type="ORF">M9H77_25085</name>
</gene>
<protein>
    <submittedName>
        <fullName evidence="1">Uncharacterized protein</fullName>
    </submittedName>
</protein>
<organism evidence="1 2">
    <name type="scientific">Catharanthus roseus</name>
    <name type="common">Madagascar periwinkle</name>
    <name type="synonym">Vinca rosea</name>
    <dbReference type="NCBI Taxonomy" id="4058"/>
    <lineage>
        <taxon>Eukaryota</taxon>
        <taxon>Viridiplantae</taxon>
        <taxon>Streptophyta</taxon>
        <taxon>Embryophyta</taxon>
        <taxon>Tracheophyta</taxon>
        <taxon>Spermatophyta</taxon>
        <taxon>Magnoliopsida</taxon>
        <taxon>eudicotyledons</taxon>
        <taxon>Gunneridae</taxon>
        <taxon>Pentapetalae</taxon>
        <taxon>asterids</taxon>
        <taxon>lamiids</taxon>
        <taxon>Gentianales</taxon>
        <taxon>Apocynaceae</taxon>
        <taxon>Rauvolfioideae</taxon>
        <taxon>Vinceae</taxon>
        <taxon>Catharanthinae</taxon>
        <taxon>Catharanthus</taxon>
    </lineage>
</organism>
<comment type="caution">
    <text evidence="1">The sequence shown here is derived from an EMBL/GenBank/DDBJ whole genome shotgun (WGS) entry which is preliminary data.</text>
</comment>
<sequence length="184" mass="21666">MEEVPAYVHPSPILSLTHFSEYKVKKESLEAWISGEFTGSETDDDLIMRARRFIFLLLRAHKLPDMWALMRGNFRGYMTDKGIPCATSIWAWSRIIILRPQLDKHVEQDPRTLLCAMWCTLFDLSQLFTHVLLTYRDQLDFMSFDQFVWLPYPESGLVPSDLWRVEVPLMCYEIVKYHHSGCVM</sequence>
<dbReference type="EMBL" id="CM044706">
    <property type="protein sequence ID" value="KAI5656292.1"/>
    <property type="molecule type" value="Genomic_DNA"/>
</dbReference>
<proteinExistence type="predicted"/>
<evidence type="ECO:0000313" key="1">
    <source>
        <dbReference type="EMBL" id="KAI5656292.1"/>
    </source>
</evidence>
<keyword evidence="2" id="KW-1185">Reference proteome</keyword>
<dbReference type="Proteomes" id="UP001060085">
    <property type="component" value="Linkage Group LG06"/>
</dbReference>
<name>A0ACC0A5X8_CATRO</name>